<keyword evidence="7" id="KW-0560">Oxidoreductase</keyword>
<reference evidence="12 13" key="2">
    <citation type="journal article" date="2017" name="Front. Plant Sci.">
        <title>Gene Classification and Mining of Molecular Markers Useful in Red Clover (Trifolium pratense) Breeding.</title>
        <authorList>
            <person name="Istvanek J."/>
            <person name="Dluhosova J."/>
            <person name="Dluhos P."/>
            <person name="Patkova L."/>
            <person name="Nedelnik J."/>
            <person name="Repkova J."/>
        </authorList>
    </citation>
    <scope>NUCLEOTIDE SEQUENCE [LARGE SCALE GENOMIC DNA]</scope>
    <source>
        <strain evidence="13">cv. Tatra</strain>
        <tissue evidence="12">Young leaves</tissue>
    </source>
</reference>
<dbReference type="InterPro" id="IPR050665">
    <property type="entry name" value="Cytochrome_P450_Monooxygen"/>
</dbReference>
<protein>
    <submittedName>
        <fullName evidence="12">Cytochrome p450 734a1-like protein</fullName>
    </submittedName>
</protein>
<keyword evidence="5" id="KW-0479">Metal-binding</keyword>
<reference evidence="12 13" key="1">
    <citation type="journal article" date="2014" name="Am. J. Bot.">
        <title>Genome assembly and annotation for red clover (Trifolium pratense; Fabaceae).</title>
        <authorList>
            <person name="Istvanek J."/>
            <person name="Jaros M."/>
            <person name="Krenek A."/>
            <person name="Repkova J."/>
        </authorList>
    </citation>
    <scope>NUCLEOTIDE SEQUENCE [LARGE SCALE GENOMIC DNA]</scope>
    <source>
        <strain evidence="13">cv. Tatra</strain>
        <tissue evidence="12">Young leaves</tissue>
    </source>
</reference>
<keyword evidence="8" id="KW-0408">Iron</keyword>
<accession>A0A2K3LVP8</accession>
<dbReference type="InterPro" id="IPR036396">
    <property type="entry name" value="Cyt_P450_sf"/>
</dbReference>
<comment type="similarity">
    <text evidence="2">Belongs to the cytochrome P450 family.</text>
</comment>
<evidence type="ECO:0000256" key="3">
    <source>
        <dbReference type="ARBA" id="ARBA00022617"/>
    </source>
</evidence>
<comment type="caution">
    <text evidence="12">The sequence shown here is derived from an EMBL/GenBank/DDBJ whole genome shotgun (WGS) entry which is preliminary data.</text>
</comment>
<dbReference type="STRING" id="57577.A0A2K3LVP8"/>
<dbReference type="ExpressionAtlas" id="A0A2K3LVP8">
    <property type="expression patterns" value="baseline"/>
</dbReference>
<evidence type="ECO:0000256" key="6">
    <source>
        <dbReference type="ARBA" id="ARBA00022989"/>
    </source>
</evidence>
<dbReference type="GO" id="GO:0005506">
    <property type="term" value="F:iron ion binding"/>
    <property type="evidence" value="ECO:0007669"/>
    <property type="project" value="InterPro"/>
</dbReference>
<evidence type="ECO:0000256" key="4">
    <source>
        <dbReference type="ARBA" id="ARBA00022692"/>
    </source>
</evidence>
<evidence type="ECO:0000256" key="9">
    <source>
        <dbReference type="ARBA" id="ARBA00023033"/>
    </source>
</evidence>
<evidence type="ECO:0000313" key="12">
    <source>
        <dbReference type="EMBL" id="PNX82608.1"/>
    </source>
</evidence>
<dbReference type="InterPro" id="IPR001128">
    <property type="entry name" value="Cyt_P450"/>
</dbReference>
<keyword evidence="6 11" id="KW-1133">Transmembrane helix</keyword>
<sequence length="263" mass="29784">MSIVVEVVVALGAVLFGLIHFLHVLVLKPKSLRSKLQKQGIHGPSPHFYFGNIKEIKTLLLQQQELQAKQKEEEEDEDVTSTLFPHIHKWRNQYGPIYLFSSGSIQWLMVADMEMVKEILLNTSLDLGKPSYLSKDMGPLLGQGILSSSGPIWAHQRKIIAPELYLDKVKAMVDQIVDSTNIMLRSWESIIERDGIVSEIKIDEDLRSLSADIISRACFGSNYVQGKEIFTKLRDLQKVLSKIYAGIPGFRYASSSKDFRTYS</sequence>
<evidence type="ECO:0000256" key="8">
    <source>
        <dbReference type="ARBA" id="ARBA00023004"/>
    </source>
</evidence>
<evidence type="ECO:0000256" key="11">
    <source>
        <dbReference type="SAM" id="Phobius"/>
    </source>
</evidence>
<dbReference type="PANTHER" id="PTHR24282">
    <property type="entry name" value="CYTOCHROME P450 FAMILY MEMBER"/>
    <property type="match status" value="1"/>
</dbReference>
<evidence type="ECO:0000256" key="7">
    <source>
        <dbReference type="ARBA" id="ARBA00023002"/>
    </source>
</evidence>
<evidence type="ECO:0000256" key="2">
    <source>
        <dbReference type="ARBA" id="ARBA00010617"/>
    </source>
</evidence>
<evidence type="ECO:0000256" key="5">
    <source>
        <dbReference type="ARBA" id="ARBA00022723"/>
    </source>
</evidence>
<keyword evidence="10 11" id="KW-0472">Membrane</keyword>
<dbReference type="Gene3D" id="1.10.630.10">
    <property type="entry name" value="Cytochrome P450"/>
    <property type="match status" value="1"/>
</dbReference>
<proteinExistence type="inferred from homology"/>
<keyword evidence="4 11" id="KW-0812">Transmembrane</keyword>
<dbReference type="GO" id="GO:0016705">
    <property type="term" value="F:oxidoreductase activity, acting on paired donors, with incorporation or reduction of molecular oxygen"/>
    <property type="evidence" value="ECO:0007669"/>
    <property type="project" value="InterPro"/>
</dbReference>
<dbReference type="EMBL" id="ASHM01042374">
    <property type="protein sequence ID" value="PNX82608.1"/>
    <property type="molecule type" value="Genomic_DNA"/>
</dbReference>
<keyword evidence="3" id="KW-0349">Heme</keyword>
<dbReference type="Proteomes" id="UP000236291">
    <property type="component" value="Unassembled WGS sequence"/>
</dbReference>
<name>A0A2K3LVP8_TRIPR</name>
<dbReference type="PANTHER" id="PTHR24282:SF26">
    <property type="entry name" value="CYTOCHROME P450"/>
    <property type="match status" value="1"/>
</dbReference>
<dbReference type="AlphaFoldDB" id="A0A2K3LVP8"/>
<evidence type="ECO:0000256" key="10">
    <source>
        <dbReference type="ARBA" id="ARBA00023136"/>
    </source>
</evidence>
<gene>
    <name evidence="12" type="ORF">L195_g038638</name>
</gene>
<dbReference type="GO" id="GO:0020037">
    <property type="term" value="F:heme binding"/>
    <property type="evidence" value="ECO:0007669"/>
    <property type="project" value="InterPro"/>
</dbReference>
<evidence type="ECO:0000313" key="13">
    <source>
        <dbReference type="Proteomes" id="UP000236291"/>
    </source>
</evidence>
<dbReference type="GO" id="GO:0016020">
    <property type="term" value="C:membrane"/>
    <property type="evidence" value="ECO:0007669"/>
    <property type="project" value="UniProtKB-SubCell"/>
</dbReference>
<organism evidence="12 13">
    <name type="scientific">Trifolium pratense</name>
    <name type="common">Red clover</name>
    <dbReference type="NCBI Taxonomy" id="57577"/>
    <lineage>
        <taxon>Eukaryota</taxon>
        <taxon>Viridiplantae</taxon>
        <taxon>Streptophyta</taxon>
        <taxon>Embryophyta</taxon>
        <taxon>Tracheophyta</taxon>
        <taxon>Spermatophyta</taxon>
        <taxon>Magnoliopsida</taxon>
        <taxon>eudicotyledons</taxon>
        <taxon>Gunneridae</taxon>
        <taxon>Pentapetalae</taxon>
        <taxon>rosids</taxon>
        <taxon>fabids</taxon>
        <taxon>Fabales</taxon>
        <taxon>Fabaceae</taxon>
        <taxon>Papilionoideae</taxon>
        <taxon>50 kb inversion clade</taxon>
        <taxon>NPAAA clade</taxon>
        <taxon>Hologalegina</taxon>
        <taxon>IRL clade</taxon>
        <taxon>Trifolieae</taxon>
        <taxon>Trifolium</taxon>
    </lineage>
</organism>
<dbReference type="Pfam" id="PF00067">
    <property type="entry name" value="p450"/>
    <property type="match status" value="1"/>
</dbReference>
<comment type="subcellular location">
    <subcellularLocation>
        <location evidence="1">Membrane</location>
        <topology evidence="1">Single-pass membrane protein</topology>
    </subcellularLocation>
</comment>
<evidence type="ECO:0000256" key="1">
    <source>
        <dbReference type="ARBA" id="ARBA00004167"/>
    </source>
</evidence>
<feature type="transmembrane region" description="Helical" evidence="11">
    <location>
        <begin position="6"/>
        <end position="27"/>
    </location>
</feature>
<keyword evidence="9" id="KW-0503">Monooxygenase</keyword>
<dbReference type="SUPFAM" id="SSF48264">
    <property type="entry name" value="Cytochrome P450"/>
    <property type="match status" value="1"/>
</dbReference>
<dbReference type="GO" id="GO:0004497">
    <property type="term" value="F:monooxygenase activity"/>
    <property type="evidence" value="ECO:0007669"/>
    <property type="project" value="UniProtKB-KW"/>
</dbReference>